<reference evidence="2 3" key="1">
    <citation type="submission" date="2019-09" db="EMBL/GenBank/DDBJ databases">
        <title>Genomes of Cryomorphaceae.</title>
        <authorList>
            <person name="Bowman J.P."/>
        </authorList>
    </citation>
    <scope>NUCLEOTIDE SEQUENCE [LARGE SCALE GENOMIC DNA]</scope>
    <source>
        <strain evidence="2 3">KCTC 52047</strain>
    </source>
</reference>
<accession>A0A6N6M7U8</accession>
<keyword evidence="3" id="KW-1185">Reference proteome</keyword>
<dbReference type="Proteomes" id="UP000435357">
    <property type="component" value="Unassembled WGS sequence"/>
</dbReference>
<evidence type="ECO:0000313" key="2">
    <source>
        <dbReference type="EMBL" id="KAB1063907.1"/>
    </source>
</evidence>
<proteinExistence type="predicted"/>
<dbReference type="EMBL" id="WACR01000006">
    <property type="protein sequence ID" value="KAB1063907.1"/>
    <property type="molecule type" value="Genomic_DNA"/>
</dbReference>
<gene>
    <name evidence="2" type="ORF">F3059_07675</name>
</gene>
<dbReference type="AlphaFoldDB" id="A0A6N6M7U8"/>
<dbReference type="RefSeq" id="WP_151167888.1">
    <property type="nucleotide sequence ID" value="NZ_WACR01000006.1"/>
</dbReference>
<feature type="chain" id="PRO_5026822977" evidence="1">
    <location>
        <begin position="19"/>
        <end position="274"/>
    </location>
</feature>
<comment type="caution">
    <text evidence="2">The sequence shown here is derived from an EMBL/GenBank/DDBJ whole genome shotgun (WGS) entry which is preliminary data.</text>
</comment>
<protein>
    <submittedName>
        <fullName evidence="2">Uncharacterized protein</fullName>
    </submittedName>
</protein>
<keyword evidence="1" id="KW-0732">Signal</keyword>
<evidence type="ECO:0000313" key="3">
    <source>
        <dbReference type="Proteomes" id="UP000435357"/>
    </source>
</evidence>
<sequence>MRKLLLSLIFFTALNSFAQDETYRVNAGESDSKTATSNELGDLYVVPFKDALFKCHFSQELMNVNGLKFEELSDTLKFGLVKAVSKTFGDSVSSIHFQNPRKAVLVKNNELAFNSMKYEYVGVPKVEEEKSKLDKFKSKFKKKEEPKREGTYIENGQLRTNRSKGDKYMNAVFQRDDFLFLLREKHQTDYLVSINQLDFVIPMDASQLDIQHNRYDRNLQAHYSVYKTDGTWLHGGKAAIKIPASDNSVLTINETYMPELAKVIYSQFHAATEQ</sequence>
<organism evidence="2 3">
    <name type="scientific">Salibacter halophilus</name>
    <dbReference type="NCBI Taxonomy" id="1803916"/>
    <lineage>
        <taxon>Bacteria</taxon>
        <taxon>Pseudomonadati</taxon>
        <taxon>Bacteroidota</taxon>
        <taxon>Flavobacteriia</taxon>
        <taxon>Flavobacteriales</taxon>
        <taxon>Salibacteraceae</taxon>
        <taxon>Salibacter</taxon>
    </lineage>
</organism>
<name>A0A6N6M7U8_9FLAO</name>
<feature type="signal peptide" evidence="1">
    <location>
        <begin position="1"/>
        <end position="18"/>
    </location>
</feature>
<evidence type="ECO:0000256" key="1">
    <source>
        <dbReference type="SAM" id="SignalP"/>
    </source>
</evidence>